<evidence type="ECO:0000313" key="2">
    <source>
        <dbReference type="Proteomes" id="UP000836387"/>
    </source>
</evidence>
<gene>
    <name evidence="1" type="ORF">CRV2_00019269</name>
</gene>
<protein>
    <submittedName>
        <fullName evidence="1">Uncharacterized protein</fullName>
    </submittedName>
</protein>
<comment type="caution">
    <text evidence="1">The sequence shown here is derived from an EMBL/GenBank/DDBJ whole genome shotgun (WGS) entry which is preliminary data.</text>
</comment>
<accession>A0ACA9UPU1</accession>
<name>A0ACA9UPU1_BIOOC</name>
<sequence length="419" mass="45957">MQIKHAILSLLGPLVVNLPLAVTADAPPTPYFALADIGTFNLSSLNATDARNTAILTRQEAELLPNRTTQVRHGSNLRHLVRGKEISFSTTANGTTHNISSFMYHFGMAGVMIVKDGEIRLEKYQYGNEPSFRNQVQSVTKAFLSTALAAAVAKKKISLSDRVSKYIPELAKSAYGPVPLQNLIDMTSGVVEHNSTSNPDLFNDIYPRTDPEAVLKWFKTFEKVAEPGQIFNYYNPNYYVLSLSLTRALGEPVQDWVTKTIWGPAGMKYDGYMRVTGAGQVDGHGGLALTLQDMARFGLFVLDVFIGRGGPRVPDRWFQDISAASTSTGVRAPGAIDIVPHSGYQTGWWTMPRGGKKYQLGDDGGFAALGTYDQAIYIIPGMNTTIAMQSSYPVHYPDLFWYGQQFATAASLALKKGHE</sequence>
<dbReference type="EMBL" id="CADEHS020000589">
    <property type="protein sequence ID" value="CAG9955451.1"/>
    <property type="molecule type" value="Genomic_DNA"/>
</dbReference>
<dbReference type="Proteomes" id="UP000836387">
    <property type="component" value="Unassembled WGS sequence"/>
</dbReference>
<evidence type="ECO:0000313" key="1">
    <source>
        <dbReference type="EMBL" id="CAG9955451.1"/>
    </source>
</evidence>
<keyword evidence="2" id="KW-1185">Reference proteome</keyword>
<proteinExistence type="predicted"/>
<reference evidence="1" key="2">
    <citation type="submission" date="2021-10" db="EMBL/GenBank/DDBJ databases">
        <authorList>
            <person name="Piombo E."/>
        </authorList>
    </citation>
    <scope>NUCLEOTIDE SEQUENCE</scope>
</reference>
<organism evidence="1 2">
    <name type="scientific">Clonostachys rosea f. rosea IK726</name>
    <dbReference type="NCBI Taxonomy" id="1349383"/>
    <lineage>
        <taxon>Eukaryota</taxon>
        <taxon>Fungi</taxon>
        <taxon>Dikarya</taxon>
        <taxon>Ascomycota</taxon>
        <taxon>Pezizomycotina</taxon>
        <taxon>Sordariomycetes</taxon>
        <taxon>Hypocreomycetidae</taxon>
        <taxon>Hypocreales</taxon>
        <taxon>Bionectriaceae</taxon>
        <taxon>Clonostachys</taxon>
    </lineage>
</organism>
<reference evidence="1" key="1">
    <citation type="submission" date="2020-04" db="EMBL/GenBank/DDBJ databases">
        <authorList>
            <person name="Broberg M."/>
        </authorList>
    </citation>
    <scope>NUCLEOTIDE SEQUENCE</scope>
</reference>